<keyword evidence="1" id="KW-0611">Plant defense</keyword>
<dbReference type="GO" id="GO:0006952">
    <property type="term" value="P:defense response"/>
    <property type="evidence" value="ECO:0007669"/>
    <property type="project" value="UniProtKB-KW"/>
</dbReference>
<evidence type="ECO:0000313" key="2">
    <source>
        <dbReference type="EMBL" id="KAJ8438239.1"/>
    </source>
</evidence>
<dbReference type="AlphaFoldDB" id="A0A9Q1QDZ4"/>
<organism evidence="2 3">
    <name type="scientific">Carnegiea gigantea</name>
    <dbReference type="NCBI Taxonomy" id="171969"/>
    <lineage>
        <taxon>Eukaryota</taxon>
        <taxon>Viridiplantae</taxon>
        <taxon>Streptophyta</taxon>
        <taxon>Embryophyta</taxon>
        <taxon>Tracheophyta</taxon>
        <taxon>Spermatophyta</taxon>
        <taxon>Magnoliopsida</taxon>
        <taxon>eudicotyledons</taxon>
        <taxon>Gunneridae</taxon>
        <taxon>Pentapetalae</taxon>
        <taxon>Caryophyllales</taxon>
        <taxon>Cactineae</taxon>
        <taxon>Cactaceae</taxon>
        <taxon>Cactoideae</taxon>
        <taxon>Echinocereeae</taxon>
        <taxon>Carnegiea</taxon>
    </lineage>
</organism>
<dbReference type="OrthoDB" id="5279713at2759"/>
<dbReference type="Proteomes" id="UP001153076">
    <property type="component" value="Unassembled WGS sequence"/>
</dbReference>
<dbReference type="PANTHER" id="PTHR36766">
    <property type="entry name" value="PLANT BROAD-SPECTRUM MILDEW RESISTANCE PROTEIN RPW8"/>
    <property type="match status" value="1"/>
</dbReference>
<comment type="caution">
    <text evidence="2">The sequence shown here is derived from an EMBL/GenBank/DDBJ whole genome shotgun (WGS) entry which is preliminary data.</text>
</comment>
<dbReference type="PANTHER" id="PTHR36766:SF40">
    <property type="entry name" value="DISEASE RESISTANCE PROTEIN RGA3"/>
    <property type="match status" value="1"/>
</dbReference>
<evidence type="ECO:0000256" key="1">
    <source>
        <dbReference type="ARBA" id="ARBA00022821"/>
    </source>
</evidence>
<evidence type="ECO:0000313" key="3">
    <source>
        <dbReference type="Proteomes" id="UP001153076"/>
    </source>
</evidence>
<keyword evidence="3" id="KW-1185">Reference proteome</keyword>
<dbReference type="SUPFAM" id="SSF52058">
    <property type="entry name" value="L domain-like"/>
    <property type="match status" value="1"/>
</dbReference>
<proteinExistence type="predicted"/>
<accession>A0A9Q1QDZ4</accession>
<dbReference type="Gene3D" id="3.80.10.10">
    <property type="entry name" value="Ribonuclease Inhibitor"/>
    <property type="match status" value="1"/>
</dbReference>
<sequence>MKCSMLRIGGSTDNMIFVTTKDDKVVSMIDTSPVRHLGRLLACDSWFLFRKIAFASRLYDDIMKLDATGKVIAGKSSRVSLVITAIAGLVKTISSYGDRISNDRRTTEASEILTRPGTSGIGLRCCTRVIHGLKCLKFPDLSKNPIKVLPEFNGELYNLQTLYIDNISLRLDLKKVAVEFGQLSSLQTLPLLELSEEGLLATKGLELVNKKKEVKKVDQPMRTRRGSYGDQIHDAEVLDGLQPNLNLRTPSIQAYAALRMYKDCSFTQNQHLKASSRPHQDSDIILCQQLPKLENLSHLKILHIRGMGSLKQIDVEFHGCVDICEKNEV</sequence>
<name>A0A9Q1QDZ4_9CARY</name>
<reference evidence="2" key="1">
    <citation type="submission" date="2022-04" db="EMBL/GenBank/DDBJ databases">
        <title>Carnegiea gigantea Genome sequencing and assembly v2.</title>
        <authorList>
            <person name="Copetti D."/>
            <person name="Sanderson M.J."/>
            <person name="Burquez A."/>
            <person name="Wojciechowski M.F."/>
        </authorList>
    </citation>
    <scope>NUCLEOTIDE SEQUENCE</scope>
    <source>
        <strain evidence="2">SGP5-SGP5p</strain>
        <tissue evidence="2">Aerial part</tissue>
    </source>
</reference>
<gene>
    <name evidence="2" type="ORF">Cgig2_003628</name>
</gene>
<dbReference type="InterPro" id="IPR032675">
    <property type="entry name" value="LRR_dom_sf"/>
</dbReference>
<dbReference type="EMBL" id="JAKOGI010000263">
    <property type="protein sequence ID" value="KAJ8438239.1"/>
    <property type="molecule type" value="Genomic_DNA"/>
</dbReference>
<protein>
    <submittedName>
        <fullName evidence="2">Uncharacterized protein</fullName>
    </submittedName>
</protein>